<dbReference type="InterPro" id="IPR045851">
    <property type="entry name" value="AMP-bd_C_sf"/>
</dbReference>
<gene>
    <name evidence="4" type="ORF">O0V09_08895</name>
</gene>
<dbReference type="Proteomes" id="UP001069090">
    <property type="component" value="Unassembled WGS sequence"/>
</dbReference>
<dbReference type="PROSITE" id="PS00455">
    <property type="entry name" value="AMP_BINDING"/>
    <property type="match status" value="1"/>
</dbReference>
<dbReference type="EMBL" id="JAPTGG010000006">
    <property type="protein sequence ID" value="MCZ0865315.1"/>
    <property type="molecule type" value="Genomic_DNA"/>
</dbReference>
<keyword evidence="1" id="KW-0812">Transmembrane</keyword>
<keyword evidence="1" id="KW-0472">Membrane</keyword>
<sequence>MTTYFTASSPLLPEILSLHGKWRANREAVICGEQRLNWQQFTHANHQIAHGLLAKNLQAGDRAGVIMSNGLPMLHALMGVMAAGLVSVPINLSVNDDALINMMKDAEVSVLLVSEDQRLRVESLMDDLPDSIQLFVSDSIDNNNWISMDELSKGQPTTLPPINYTKDSLLNIIYSSGTTGMPKGIAHNHAGRRDWAYDLCIALRYDDRAKILLTLGLYSNISWVGMLCTLLCGGTLVIHTRFDSNEFLTTVQDEKITHTVMVPIQYQRVLAALANHPCDLSSMQSMMSCGSPLHQGLKQAIFKAFACGIVELYGLTEGIITTLNPEEAEGRWSSVGRPLIGTDIAIINEQDEFVAAGQCGEIVSRGRITMPGYFNRADANQEAEFIDKQGQQWLRSGDIGQLDKEGYLYIVDRKKDMILSGGQNIYPQDIEAIIIEHPAINDVAVIGAKSQRWGETPIALAVISPNEKITTQELLTWANQKLGKQQRLADLLPIDELPRNPNGKILKRELRVQYGNQSYE</sequence>
<dbReference type="InterPro" id="IPR050237">
    <property type="entry name" value="ATP-dep_AMP-bd_enzyme"/>
</dbReference>
<dbReference type="Gene3D" id="3.30.300.30">
    <property type="match status" value="1"/>
</dbReference>
<dbReference type="RefSeq" id="WP_258331462.1">
    <property type="nucleotide sequence ID" value="NZ_JAPTGG010000006.1"/>
</dbReference>
<dbReference type="InterPro" id="IPR020845">
    <property type="entry name" value="AMP-binding_CS"/>
</dbReference>
<evidence type="ECO:0000313" key="5">
    <source>
        <dbReference type="Proteomes" id="UP001069090"/>
    </source>
</evidence>
<accession>A0A9J6RLE2</accession>
<evidence type="ECO:0000256" key="1">
    <source>
        <dbReference type="SAM" id="Phobius"/>
    </source>
</evidence>
<dbReference type="InterPro" id="IPR025110">
    <property type="entry name" value="AMP-bd_C"/>
</dbReference>
<organism evidence="4 5">
    <name type="scientific">Dasania phycosphaerae</name>
    <dbReference type="NCBI Taxonomy" id="2950436"/>
    <lineage>
        <taxon>Bacteria</taxon>
        <taxon>Pseudomonadati</taxon>
        <taxon>Pseudomonadota</taxon>
        <taxon>Gammaproteobacteria</taxon>
        <taxon>Cellvibrionales</taxon>
        <taxon>Spongiibacteraceae</taxon>
        <taxon>Dasania</taxon>
    </lineage>
</organism>
<keyword evidence="1" id="KW-1133">Transmembrane helix</keyword>
<evidence type="ECO:0000259" key="2">
    <source>
        <dbReference type="Pfam" id="PF00501"/>
    </source>
</evidence>
<protein>
    <submittedName>
        <fullName evidence="4">Class I adenylate-forming enzyme family protein</fullName>
    </submittedName>
</protein>
<reference evidence="4 5" key="1">
    <citation type="submission" date="2022-12" db="EMBL/GenBank/DDBJ databases">
        <title>Dasania phycosphaerae sp. nov., isolated from particulate material of the south coast of Korea.</title>
        <authorList>
            <person name="Jiang Y."/>
        </authorList>
    </citation>
    <scope>NUCLEOTIDE SEQUENCE [LARGE SCALE GENOMIC DNA]</scope>
    <source>
        <strain evidence="4 5">GY-19</strain>
    </source>
</reference>
<dbReference type="SUPFAM" id="SSF56801">
    <property type="entry name" value="Acetyl-CoA synthetase-like"/>
    <property type="match status" value="1"/>
</dbReference>
<dbReference type="AlphaFoldDB" id="A0A9J6RLE2"/>
<evidence type="ECO:0000259" key="3">
    <source>
        <dbReference type="Pfam" id="PF13193"/>
    </source>
</evidence>
<dbReference type="Pfam" id="PF13193">
    <property type="entry name" value="AMP-binding_C"/>
    <property type="match status" value="1"/>
</dbReference>
<comment type="caution">
    <text evidence="4">The sequence shown here is derived from an EMBL/GenBank/DDBJ whole genome shotgun (WGS) entry which is preliminary data.</text>
</comment>
<dbReference type="GO" id="GO:0016878">
    <property type="term" value="F:acid-thiol ligase activity"/>
    <property type="evidence" value="ECO:0007669"/>
    <property type="project" value="UniProtKB-ARBA"/>
</dbReference>
<dbReference type="PANTHER" id="PTHR43767:SF1">
    <property type="entry name" value="NONRIBOSOMAL PEPTIDE SYNTHASE PES1 (EUROFUNG)-RELATED"/>
    <property type="match status" value="1"/>
</dbReference>
<dbReference type="InterPro" id="IPR042099">
    <property type="entry name" value="ANL_N_sf"/>
</dbReference>
<dbReference type="PANTHER" id="PTHR43767">
    <property type="entry name" value="LONG-CHAIN-FATTY-ACID--COA LIGASE"/>
    <property type="match status" value="1"/>
</dbReference>
<keyword evidence="5" id="KW-1185">Reference proteome</keyword>
<feature type="domain" description="AMP-binding enzyme C-terminal" evidence="3">
    <location>
        <begin position="430"/>
        <end position="504"/>
    </location>
</feature>
<feature type="transmembrane region" description="Helical" evidence="1">
    <location>
        <begin position="73"/>
        <end position="94"/>
    </location>
</feature>
<proteinExistence type="predicted"/>
<dbReference type="InterPro" id="IPR000873">
    <property type="entry name" value="AMP-dep_synth/lig_dom"/>
</dbReference>
<dbReference type="Pfam" id="PF00501">
    <property type="entry name" value="AMP-binding"/>
    <property type="match status" value="1"/>
</dbReference>
<dbReference type="Gene3D" id="3.40.50.12780">
    <property type="entry name" value="N-terminal domain of ligase-like"/>
    <property type="match status" value="1"/>
</dbReference>
<name>A0A9J6RLE2_9GAMM</name>
<feature type="transmembrane region" description="Helical" evidence="1">
    <location>
        <begin position="211"/>
        <end position="238"/>
    </location>
</feature>
<evidence type="ECO:0000313" key="4">
    <source>
        <dbReference type="EMBL" id="MCZ0865315.1"/>
    </source>
</evidence>
<feature type="domain" description="AMP-dependent synthetase/ligase" evidence="2">
    <location>
        <begin position="24"/>
        <end position="374"/>
    </location>
</feature>